<reference evidence="2 3" key="1">
    <citation type="submission" date="2019-03" db="EMBL/GenBank/DDBJ databases">
        <title>Draft genome sequence of Xylaria hypoxylon DSM 108379, a ubiquitous saprotrophic-parasitic fungi on hardwood.</title>
        <authorList>
            <person name="Buettner E."/>
            <person name="Leonhardt S."/>
            <person name="Gebauer A.M."/>
            <person name="Liers C."/>
            <person name="Hofrichter M."/>
            <person name="Kellner H."/>
        </authorList>
    </citation>
    <scope>NUCLEOTIDE SEQUENCE [LARGE SCALE GENOMIC DNA]</scope>
    <source>
        <strain evidence="2 3">DSM 108379</strain>
    </source>
</reference>
<keyword evidence="3" id="KW-1185">Reference proteome</keyword>
<sequence length="99" mass="10224">MPALSGIFGVVAGLVLLAAPASARIWAGPVDINEACGQQYGGGWKASLDGGSAYDWSCVNSAGAHKSINVDAYCSQKYGNAAYADPQGGGAYDWGCYWR</sequence>
<feature type="chain" id="PRO_5021269754" evidence="1">
    <location>
        <begin position="24"/>
        <end position="99"/>
    </location>
</feature>
<dbReference type="AlphaFoldDB" id="A0A4Z0YRN2"/>
<proteinExistence type="predicted"/>
<dbReference type="EMBL" id="SKBN01000142">
    <property type="protein sequence ID" value="TGJ82071.1"/>
    <property type="molecule type" value="Genomic_DNA"/>
</dbReference>
<gene>
    <name evidence="2" type="ORF">E0Z10_g6686</name>
</gene>
<dbReference type="Proteomes" id="UP000297716">
    <property type="component" value="Unassembled WGS sequence"/>
</dbReference>
<feature type="signal peptide" evidence="1">
    <location>
        <begin position="1"/>
        <end position="23"/>
    </location>
</feature>
<evidence type="ECO:0000313" key="3">
    <source>
        <dbReference type="Proteomes" id="UP000297716"/>
    </source>
</evidence>
<name>A0A4Z0YRN2_9PEZI</name>
<evidence type="ECO:0000313" key="2">
    <source>
        <dbReference type="EMBL" id="TGJ82071.1"/>
    </source>
</evidence>
<dbReference type="STRING" id="37992.A0A4Z0YRN2"/>
<protein>
    <submittedName>
        <fullName evidence="2">Uncharacterized protein</fullName>
    </submittedName>
</protein>
<accession>A0A4Z0YRN2</accession>
<evidence type="ECO:0000256" key="1">
    <source>
        <dbReference type="SAM" id="SignalP"/>
    </source>
</evidence>
<comment type="caution">
    <text evidence="2">The sequence shown here is derived from an EMBL/GenBank/DDBJ whole genome shotgun (WGS) entry which is preliminary data.</text>
</comment>
<dbReference type="OrthoDB" id="3584383at2759"/>
<organism evidence="2 3">
    <name type="scientific">Xylaria hypoxylon</name>
    <dbReference type="NCBI Taxonomy" id="37992"/>
    <lineage>
        <taxon>Eukaryota</taxon>
        <taxon>Fungi</taxon>
        <taxon>Dikarya</taxon>
        <taxon>Ascomycota</taxon>
        <taxon>Pezizomycotina</taxon>
        <taxon>Sordariomycetes</taxon>
        <taxon>Xylariomycetidae</taxon>
        <taxon>Xylariales</taxon>
        <taxon>Xylariaceae</taxon>
        <taxon>Xylaria</taxon>
    </lineage>
</organism>
<keyword evidence="1" id="KW-0732">Signal</keyword>